<feature type="domain" description="Metallo-beta-lactamase" evidence="1">
    <location>
        <begin position="127"/>
        <end position="322"/>
    </location>
</feature>
<evidence type="ECO:0000259" key="1">
    <source>
        <dbReference type="Pfam" id="PF12706"/>
    </source>
</evidence>
<evidence type="ECO:0000313" key="3">
    <source>
        <dbReference type="Proteomes" id="UP000304900"/>
    </source>
</evidence>
<dbReference type="EMBL" id="SZVO01000021">
    <property type="protein sequence ID" value="TKT87068.1"/>
    <property type="molecule type" value="Genomic_DNA"/>
</dbReference>
<dbReference type="AlphaFoldDB" id="A0A4U6CVE5"/>
<dbReference type="PIRSF" id="PIRSF038896">
    <property type="entry name" value="NAPE-PLD"/>
    <property type="match status" value="1"/>
</dbReference>
<dbReference type="Gene3D" id="3.60.15.10">
    <property type="entry name" value="Ribonuclease Z/Hydroxyacylglutathione hydrolase-like"/>
    <property type="match status" value="1"/>
</dbReference>
<keyword evidence="3" id="KW-1185">Reference proteome</keyword>
<dbReference type="GO" id="GO:0008270">
    <property type="term" value="F:zinc ion binding"/>
    <property type="evidence" value="ECO:0007669"/>
    <property type="project" value="InterPro"/>
</dbReference>
<dbReference type="PANTHER" id="PTHR15032">
    <property type="entry name" value="N-ACYL-PHOSPHATIDYLETHANOLAMINE-HYDROLYZING PHOSPHOLIPASE D"/>
    <property type="match status" value="1"/>
</dbReference>
<dbReference type="RefSeq" id="WP_137343927.1">
    <property type="nucleotide sequence ID" value="NZ_BSQH01000005.1"/>
</dbReference>
<dbReference type="PANTHER" id="PTHR15032:SF4">
    <property type="entry name" value="N-ACYL-PHOSPHATIDYLETHANOLAMINE-HYDROLYZING PHOSPHOLIPASE D"/>
    <property type="match status" value="1"/>
</dbReference>
<dbReference type="InterPro" id="IPR036866">
    <property type="entry name" value="RibonucZ/Hydroxyglut_hydro"/>
</dbReference>
<evidence type="ECO:0000313" key="2">
    <source>
        <dbReference type="EMBL" id="TKT87068.1"/>
    </source>
</evidence>
<name>A0A4U6CVE5_9BACT</name>
<dbReference type="InterPro" id="IPR024884">
    <property type="entry name" value="NAPE-PLD"/>
</dbReference>
<dbReference type="Proteomes" id="UP000304900">
    <property type="component" value="Unassembled WGS sequence"/>
</dbReference>
<dbReference type="InterPro" id="IPR001279">
    <property type="entry name" value="Metallo-B-lactamas"/>
</dbReference>
<keyword evidence="2" id="KW-0378">Hydrolase</keyword>
<accession>A0A4U6CVE5</accession>
<dbReference type="GO" id="GO:0005737">
    <property type="term" value="C:cytoplasm"/>
    <property type="evidence" value="ECO:0007669"/>
    <property type="project" value="TreeGrafter"/>
</dbReference>
<dbReference type="OrthoDB" id="9805728at2"/>
<gene>
    <name evidence="2" type="ORF">FDK13_31040</name>
</gene>
<sequence>MTRIKTLLKKMAIGALILISVVTASVSAFMLHPKFGELPVGERQIRISRSPNFRNGRFQNRTETPTYAPGYSLAGELHKQIFKKYPGRCPQSAIPSVKTDLLHLTEDSNVIVWFGHSSCFIKVDGKTILIDPVFSGSVSPIPRTGKSFKGTDFYIAEDFPPIDYLLISHDHYDHLDYKTALALKNKARQVICGLGVGAHFERWGYRADQLIEMDWDETVKIDTDFAIHVLPARHKSGRGFRQNRTLWVSFLIQTPKKKIYYSGDSGYDKHFSEIGNKYGPIDLAILENGQYDSAWHYVHMLPHETMQAASDLKAKQMLPVHHSKFILARHPWDEPLARIDELSKGSEIGILTPVIGEPIKLEESYQPFRKWWKAID</sequence>
<reference evidence="2 3" key="1">
    <citation type="submission" date="2019-05" db="EMBL/GenBank/DDBJ databases">
        <title>Dyadobacter AR-3-8 sp. nov., isolated from arctic soil.</title>
        <authorList>
            <person name="Chaudhary D.K."/>
        </authorList>
    </citation>
    <scope>NUCLEOTIDE SEQUENCE [LARGE SCALE GENOMIC DNA]</scope>
    <source>
        <strain evidence="2 3">AR-3-8</strain>
    </source>
</reference>
<organism evidence="2 3">
    <name type="scientific">Dyadobacter frigoris</name>
    <dbReference type="NCBI Taxonomy" id="2576211"/>
    <lineage>
        <taxon>Bacteria</taxon>
        <taxon>Pseudomonadati</taxon>
        <taxon>Bacteroidota</taxon>
        <taxon>Cytophagia</taxon>
        <taxon>Cytophagales</taxon>
        <taxon>Spirosomataceae</taxon>
        <taxon>Dyadobacter</taxon>
    </lineage>
</organism>
<protein>
    <submittedName>
        <fullName evidence="2">MBL fold metallo-hydrolase</fullName>
    </submittedName>
</protein>
<proteinExistence type="predicted"/>
<comment type="caution">
    <text evidence="2">The sequence shown here is derived from an EMBL/GenBank/DDBJ whole genome shotgun (WGS) entry which is preliminary data.</text>
</comment>
<dbReference type="Pfam" id="PF12706">
    <property type="entry name" value="Lactamase_B_2"/>
    <property type="match status" value="1"/>
</dbReference>
<dbReference type="GO" id="GO:0070290">
    <property type="term" value="F:N-acylphosphatidylethanolamine-specific phospholipase D activity"/>
    <property type="evidence" value="ECO:0007669"/>
    <property type="project" value="InterPro"/>
</dbReference>
<dbReference type="SUPFAM" id="SSF56281">
    <property type="entry name" value="Metallo-hydrolase/oxidoreductase"/>
    <property type="match status" value="1"/>
</dbReference>